<organism evidence="1 2">
    <name type="scientific">Microvirga arsenatis</name>
    <dbReference type="NCBI Taxonomy" id="2692265"/>
    <lineage>
        <taxon>Bacteria</taxon>
        <taxon>Pseudomonadati</taxon>
        <taxon>Pseudomonadota</taxon>
        <taxon>Alphaproteobacteria</taxon>
        <taxon>Hyphomicrobiales</taxon>
        <taxon>Methylobacteriaceae</taxon>
        <taxon>Microvirga</taxon>
    </lineage>
</organism>
<evidence type="ECO:0000313" key="2">
    <source>
        <dbReference type="Proteomes" id="UP000818323"/>
    </source>
</evidence>
<evidence type="ECO:0000313" key="1">
    <source>
        <dbReference type="EMBL" id="NBJ24098.1"/>
    </source>
</evidence>
<dbReference type="EMBL" id="JAAAXJ010000003">
    <property type="protein sequence ID" value="NBJ24098.1"/>
    <property type="molecule type" value="Genomic_DNA"/>
</dbReference>
<comment type="caution">
    <text evidence="1">The sequence shown here is derived from an EMBL/GenBank/DDBJ whole genome shotgun (WGS) entry which is preliminary data.</text>
</comment>
<sequence>MNSRYLARIDYDRLKKAQDELIKHPDVGGPKAAAEITRVDPARLSRYGSPHETTNAPVDVIADLEAKANAPIVTRILADLHDCDLVPRDRSLKQEADYDEHATDLTRAACALMVKLQEARRDGIDAVELVQLEALAAQLQIEIAEFRRDAKRDLNAPVPMRKTGGAA</sequence>
<evidence type="ECO:0008006" key="3">
    <source>
        <dbReference type="Google" id="ProtNLM"/>
    </source>
</evidence>
<proteinExistence type="predicted"/>
<protein>
    <recommendedName>
        <fullName evidence="3">Terminase small subunit</fullName>
    </recommendedName>
</protein>
<accession>A0ABW9YUN5</accession>
<keyword evidence="2" id="KW-1185">Reference proteome</keyword>
<name>A0ABW9YUN5_9HYPH</name>
<reference evidence="1 2" key="1">
    <citation type="submission" date="2020-01" db="EMBL/GenBank/DDBJ databases">
        <title>Microvirga sp. nov., an arsenate reduction bacterium isolated from Tibet hotspring sediments.</title>
        <authorList>
            <person name="Yuan C.-G."/>
        </authorList>
    </citation>
    <scope>NUCLEOTIDE SEQUENCE [LARGE SCALE GENOMIC DNA]</scope>
    <source>
        <strain evidence="1 2">SYSU G3D203</strain>
    </source>
</reference>
<dbReference type="RefSeq" id="WP_161725972.1">
    <property type="nucleotide sequence ID" value="NZ_JAAAXI010000027.1"/>
</dbReference>
<gene>
    <name evidence="1" type="ORF">GR303_06980</name>
</gene>
<dbReference type="Proteomes" id="UP000818323">
    <property type="component" value="Unassembled WGS sequence"/>
</dbReference>